<evidence type="ECO:0000256" key="2">
    <source>
        <dbReference type="ARBA" id="ARBA00023002"/>
    </source>
</evidence>
<feature type="domain" description="NADP-dependent oxidoreductase" evidence="3">
    <location>
        <begin position="20"/>
        <end position="122"/>
    </location>
</feature>
<evidence type="ECO:0000259" key="3">
    <source>
        <dbReference type="Pfam" id="PF00248"/>
    </source>
</evidence>
<evidence type="ECO:0000313" key="4">
    <source>
        <dbReference type="EMBL" id="KAG6953307.1"/>
    </source>
</evidence>
<dbReference type="InterPro" id="IPR023210">
    <property type="entry name" value="NADP_OxRdtase_dom"/>
</dbReference>
<keyword evidence="5" id="KW-1185">Reference proteome</keyword>
<reference evidence="4" key="1">
    <citation type="submission" date="2021-01" db="EMBL/GenBank/DDBJ databases">
        <title>Phytophthora aleatoria, a newly-described species from Pinus radiata is distinct from Phytophthora cactorum isolates based on comparative genomics.</title>
        <authorList>
            <person name="Mcdougal R."/>
            <person name="Panda P."/>
            <person name="Williams N."/>
            <person name="Studholme D.J."/>
        </authorList>
    </citation>
    <scope>NUCLEOTIDE SEQUENCE</scope>
    <source>
        <strain evidence="4">NZFS 4037</strain>
    </source>
</reference>
<dbReference type="GO" id="GO:0016491">
    <property type="term" value="F:oxidoreductase activity"/>
    <property type="evidence" value="ECO:0007669"/>
    <property type="project" value="UniProtKB-KW"/>
</dbReference>
<dbReference type="Pfam" id="PF00248">
    <property type="entry name" value="Aldo_ket_red"/>
    <property type="match status" value="2"/>
</dbReference>
<organism evidence="4 5">
    <name type="scientific">Phytophthora aleatoria</name>
    <dbReference type="NCBI Taxonomy" id="2496075"/>
    <lineage>
        <taxon>Eukaryota</taxon>
        <taxon>Sar</taxon>
        <taxon>Stramenopiles</taxon>
        <taxon>Oomycota</taxon>
        <taxon>Peronosporomycetes</taxon>
        <taxon>Peronosporales</taxon>
        <taxon>Peronosporaceae</taxon>
        <taxon>Phytophthora</taxon>
    </lineage>
</organism>
<gene>
    <name evidence="4" type="ORF">JG688_00012888</name>
</gene>
<name>A0A8J5LZF1_9STRA</name>
<dbReference type="Proteomes" id="UP000709295">
    <property type="component" value="Unassembled WGS sequence"/>
</dbReference>
<sequence>MATTKMTHHFLGNSGLLVSKLSLGAWMFFDKTDSRYTADNWYKMLTTTFKHGINFFDSAENYTDGYSEELTGLAIQRGIQNSGVSRKHIVEGMKASLRRLQLHNVDVVFCDRSEPYTPIEETQSQYSIVDRNKVEFEFVDLYKKYNRDSRRFRRYLSVCCQANTASDSRFATPMFKDMQLVPSFDERVEMADKIKMIVAELGCSLPQLALAWCVSNENASTVMIGASRPEQLENLKELDFVDKVTPEVKAKIDAIVNFVPTVPALNSLATLRSRRL</sequence>
<evidence type="ECO:0000256" key="1">
    <source>
        <dbReference type="ARBA" id="ARBA00022857"/>
    </source>
</evidence>
<dbReference type="AlphaFoldDB" id="A0A8J5LZF1"/>
<keyword evidence="1" id="KW-0521">NADP</keyword>
<dbReference type="EMBL" id="JAENGY010001035">
    <property type="protein sequence ID" value="KAG6953307.1"/>
    <property type="molecule type" value="Genomic_DNA"/>
</dbReference>
<proteinExistence type="predicted"/>
<dbReference type="PANTHER" id="PTHR43150">
    <property type="entry name" value="HYPERKINETIC, ISOFORM M"/>
    <property type="match status" value="1"/>
</dbReference>
<accession>A0A8J5LZF1</accession>
<feature type="domain" description="NADP-dependent oxidoreductase" evidence="3">
    <location>
        <begin position="175"/>
        <end position="255"/>
    </location>
</feature>
<comment type="caution">
    <text evidence="4">The sequence shown here is derived from an EMBL/GenBank/DDBJ whole genome shotgun (WGS) entry which is preliminary data.</text>
</comment>
<keyword evidence="2" id="KW-0560">Oxidoreductase</keyword>
<dbReference type="InterPro" id="IPR005399">
    <property type="entry name" value="K_chnl_volt-dep_bsu_KCNAB-rel"/>
</dbReference>
<evidence type="ECO:0000313" key="5">
    <source>
        <dbReference type="Proteomes" id="UP000709295"/>
    </source>
</evidence>
<dbReference type="PANTHER" id="PTHR43150:SF2">
    <property type="entry name" value="HYPERKINETIC, ISOFORM M"/>
    <property type="match status" value="1"/>
</dbReference>
<protein>
    <recommendedName>
        <fullName evidence="3">NADP-dependent oxidoreductase domain-containing protein</fullName>
    </recommendedName>
</protein>